<protein>
    <submittedName>
        <fullName evidence="1">Uncharacterized protein</fullName>
    </submittedName>
</protein>
<dbReference type="Proteomes" id="UP000187148">
    <property type="component" value="Plasmid p888-76-1"/>
</dbReference>
<proteinExistence type="predicted"/>
<dbReference type="KEGG" id="kco:BWI95_22200"/>
<organism evidence="1 2">
    <name type="scientific">Kosakonia cowanii JCM 10956 = DSM 18146</name>
    <dbReference type="NCBI Taxonomy" id="1300165"/>
    <lineage>
        <taxon>Bacteria</taxon>
        <taxon>Pseudomonadati</taxon>
        <taxon>Pseudomonadota</taxon>
        <taxon>Gammaproteobacteria</taxon>
        <taxon>Enterobacterales</taxon>
        <taxon>Enterobacteriaceae</taxon>
        <taxon>Kosakonia</taxon>
    </lineage>
</organism>
<sequence length="107" mass="12128">MPYRRPGGSEDLLALIALESDLVHALAIIRQSGSVEEYERLALAPWWAGYVMTLEGLDASLWDSEACADVALSVRHLATEMDEQAWRTGIRDATYELKQQEEERDYL</sequence>
<name>A0A830ZAK5_9ENTR</name>
<geneLocation type="plasmid" evidence="1 2">
    <name>p888-76-1</name>
</geneLocation>
<keyword evidence="2" id="KW-1185">Reference proteome</keyword>
<accession>A0A830ZAK5</accession>
<gene>
    <name evidence="1" type="ORF">BWI95_22200</name>
</gene>
<dbReference type="AlphaFoldDB" id="A0A830ZAK5"/>
<dbReference type="EMBL" id="CP019446">
    <property type="protein sequence ID" value="APZ07826.1"/>
    <property type="molecule type" value="Genomic_DNA"/>
</dbReference>
<reference evidence="1 2" key="1">
    <citation type="submission" date="2017-01" db="EMBL/GenBank/DDBJ databases">
        <authorList>
            <person name="Cao J.-M."/>
        </authorList>
    </citation>
    <scope>NUCLEOTIDE SEQUENCE [LARGE SCALE GENOMIC DNA]</scope>
    <source>
        <strain evidence="1 2">888-76</strain>
        <plasmid evidence="1 2">p888-76-1</plasmid>
    </source>
</reference>
<keyword evidence="1" id="KW-0614">Plasmid</keyword>
<evidence type="ECO:0000313" key="2">
    <source>
        <dbReference type="Proteomes" id="UP000187148"/>
    </source>
</evidence>
<evidence type="ECO:0000313" key="1">
    <source>
        <dbReference type="EMBL" id="APZ07826.1"/>
    </source>
</evidence>